<dbReference type="OrthoDB" id="9803773at2"/>
<keyword evidence="2 12" id="KW-0639">Primosome</keyword>
<dbReference type="GO" id="GO:0000428">
    <property type="term" value="C:DNA-directed RNA polymerase complex"/>
    <property type="evidence" value="ECO:0007669"/>
    <property type="project" value="UniProtKB-KW"/>
</dbReference>
<dbReference type="Pfam" id="PF08275">
    <property type="entry name" value="DNAG_N"/>
    <property type="match status" value="1"/>
</dbReference>
<dbReference type="KEGG" id="hhy:Halhy_5712"/>
<evidence type="ECO:0000256" key="10">
    <source>
        <dbReference type="ARBA" id="ARBA00023125"/>
    </source>
</evidence>
<dbReference type="Gene3D" id="3.90.580.10">
    <property type="entry name" value="Zinc finger, CHC2-type domain"/>
    <property type="match status" value="1"/>
</dbReference>
<dbReference type="Gene3D" id="3.90.980.10">
    <property type="entry name" value="DNA primase, catalytic core, N-terminal domain"/>
    <property type="match status" value="1"/>
</dbReference>
<dbReference type="NCBIfam" id="TIGR01391">
    <property type="entry name" value="dnaG"/>
    <property type="match status" value="1"/>
</dbReference>
<evidence type="ECO:0000256" key="7">
    <source>
        <dbReference type="ARBA" id="ARBA00022771"/>
    </source>
</evidence>
<evidence type="ECO:0000256" key="12">
    <source>
        <dbReference type="HAMAP-Rule" id="MF_00974"/>
    </source>
</evidence>
<keyword evidence="15" id="KW-1185">Reference proteome</keyword>
<dbReference type="GO" id="GO:0008270">
    <property type="term" value="F:zinc ion binding"/>
    <property type="evidence" value="ECO:0007669"/>
    <property type="project" value="UniProtKB-UniRule"/>
</dbReference>
<dbReference type="InterPro" id="IPR002694">
    <property type="entry name" value="Znf_CHC2"/>
</dbReference>
<dbReference type="GO" id="GO:1990077">
    <property type="term" value="C:primosome complex"/>
    <property type="evidence" value="ECO:0007669"/>
    <property type="project" value="UniProtKB-KW"/>
</dbReference>
<organism evidence="14 15">
    <name type="scientific">Haliscomenobacter hydrossis (strain ATCC 27775 / DSM 1100 / LMG 10767 / O)</name>
    <dbReference type="NCBI Taxonomy" id="760192"/>
    <lineage>
        <taxon>Bacteria</taxon>
        <taxon>Pseudomonadati</taxon>
        <taxon>Bacteroidota</taxon>
        <taxon>Saprospiria</taxon>
        <taxon>Saprospirales</taxon>
        <taxon>Haliscomenobacteraceae</taxon>
        <taxon>Haliscomenobacter</taxon>
    </lineage>
</organism>
<comment type="similarity">
    <text evidence="12">Belongs to the DnaG primase family.</text>
</comment>
<dbReference type="InterPro" id="IPR030846">
    <property type="entry name" value="DnaG_bac"/>
</dbReference>
<evidence type="ECO:0000313" key="14">
    <source>
        <dbReference type="EMBL" id="AEE53535.1"/>
    </source>
</evidence>
<keyword evidence="6 12" id="KW-0479">Metal-binding</keyword>
<dbReference type="STRING" id="760192.Halhy_5712"/>
<dbReference type="InterPro" id="IPR006295">
    <property type="entry name" value="DNA_primase_DnaG"/>
</dbReference>
<dbReference type="eggNOG" id="COG0358">
    <property type="taxonomic scope" value="Bacteria"/>
</dbReference>
<evidence type="ECO:0000259" key="13">
    <source>
        <dbReference type="PROSITE" id="PS50880"/>
    </source>
</evidence>
<keyword evidence="3 12" id="KW-0808">Transferase</keyword>
<dbReference type="GO" id="GO:0005737">
    <property type="term" value="C:cytoplasm"/>
    <property type="evidence" value="ECO:0007669"/>
    <property type="project" value="TreeGrafter"/>
</dbReference>
<dbReference type="FunFam" id="3.90.580.10:FF:000001">
    <property type="entry name" value="DNA primase"/>
    <property type="match status" value="1"/>
</dbReference>
<dbReference type="PANTHER" id="PTHR30313">
    <property type="entry name" value="DNA PRIMASE"/>
    <property type="match status" value="1"/>
</dbReference>
<accession>F4KVW0</accession>
<dbReference type="Proteomes" id="UP000008461">
    <property type="component" value="Chromosome"/>
</dbReference>
<dbReference type="SUPFAM" id="SSF56731">
    <property type="entry name" value="DNA primase core"/>
    <property type="match status" value="1"/>
</dbReference>
<dbReference type="GO" id="GO:0006269">
    <property type="term" value="P:DNA replication, synthesis of primer"/>
    <property type="evidence" value="ECO:0007669"/>
    <property type="project" value="UniProtKB-UniRule"/>
</dbReference>
<evidence type="ECO:0000256" key="11">
    <source>
        <dbReference type="ARBA" id="ARBA00023163"/>
    </source>
</evidence>
<comment type="function">
    <text evidence="12">RNA polymerase that catalyzes the synthesis of short RNA molecules used as primers for DNA polymerase during DNA replication.</text>
</comment>
<dbReference type="HOGENOM" id="CLU_013501_3_0_10"/>
<dbReference type="InterPro" id="IPR037068">
    <property type="entry name" value="DNA_primase_core_N_sf"/>
</dbReference>
<keyword evidence="10 12" id="KW-0238">DNA-binding</keyword>
<evidence type="ECO:0000256" key="1">
    <source>
        <dbReference type="ARBA" id="ARBA00022478"/>
    </source>
</evidence>
<reference key="2">
    <citation type="submission" date="2011-04" db="EMBL/GenBank/DDBJ databases">
        <title>Complete sequence of chromosome of Haliscomenobacter hydrossis DSM 1100.</title>
        <authorList>
            <consortium name="US DOE Joint Genome Institute (JGI-PGF)"/>
            <person name="Lucas S."/>
            <person name="Han J."/>
            <person name="Lapidus A."/>
            <person name="Bruce D."/>
            <person name="Goodwin L."/>
            <person name="Pitluck S."/>
            <person name="Peters L."/>
            <person name="Kyrpides N."/>
            <person name="Mavromatis K."/>
            <person name="Ivanova N."/>
            <person name="Ovchinnikova G."/>
            <person name="Pagani I."/>
            <person name="Daligault H."/>
            <person name="Detter J.C."/>
            <person name="Han C."/>
            <person name="Land M."/>
            <person name="Hauser L."/>
            <person name="Markowitz V."/>
            <person name="Cheng J.-F."/>
            <person name="Hugenholtz P."/>
            <person name="Woyke T."/>
            <person name="Wu D."/>
            <person name="Verbarg S."/>
            <person name="Frueling A."/>
            <person name="Brambilla E."/>
            <person name="Klenk H.-P."/>
            <person name="Eisen J.A."/>
        </authorList>
    </citation>
    <scope>NUCLEOTIDE SEQUENCE</scope>
    <source>
        <strain>DSM 1100</strain>
    </source>
</reference>
<dbReference type="SMART" id="SM00400">
    <property type="entry name" value="ZnF_CHCC"/>
    <property type="match status" value="1"/>
</dbReference>
<dbReference type="InterPro" id="IPR036977">
    <property type="entry name" value="DNA_primase_Znf_CHC2"/>
</dbReference>
<sequence>MILPKSIQEVNDAAKIEEVVGDFVNLKRRGANYSGLCPFHNEKSPSFNVNPARNIFKCFGCGKAGDPITFVMEHEQLSYPEAVKYLARKYRIELEETESSDQQRQEQQAIDSLFLVNQFAQEFFQTQLFDTDKGRSIGLSYFKQRGFREETLKKFGLGFAQNDMDALLRAGKLRGYNAELLKKLGLVTQYERDFFRDRVMFSIHNLTGKVIAFAGRIMAKDPKQPKYINSPETEIYYKSKVLYGIFFAKKAIRQFDECLLVEGYTDVISLHQAGIENVVASSGTALTPDQIRLIKRFTNNIKIIYDGDAAGIKAALRGLDLALAEDMNVRLVLLPDGEDPDSYIQKVGSEAFLLYLKEKGKDIVQFETELLLKEAGDDPTRRAGVLGQIANTISKIKNPLRRDEYVKVTRQVLGVDEGRMIFEINKLLRRDLEKHQALEGITPPEADGSFPTEEPRYQTNPVMPETELSVGDEFQEKDIARILISAGGQWFDQKHNTTVAQYVWINIEDVIDYFDSALYKKVVIEILQRINQGQDISVQYFINHADPEVRQLAATVLTSPYEFSENWEKKHEIFLNQRKPEDNYILDAELAVGQLKYKKLDRLIKQNSAKIKELNNDYDAQSPFIQLNRKLQIMRDELAKKLGIVVVRG</sequence>
<gene>
    <name evidence="12" type="primary">dnaG</name>
    <name evidence="14" type="ordered locus">Halhy_5712</name>
</gene>
<reference evidence="14 15" key="1">
    <citation type="journal article" date="2011" name="Stand. Genomic Sci.">
        <title>Complete genome sequence of Haliscomenobacter hydrossis type strain (O).</title>
        <authorList>
            <consortium name="US DOE Joint Genome Institute (JGI-PGF)"/>
            <person name="Daligault H."/>
            <person name="Lapidus A."/>
            <person name="Zeytun A."/>
            <person name="Nolan M."/>
            <person name="Lucas S."/>
            <person name="Del Rio T.G."/>
            <person name="Tice H."/>
            <person name="Cheng J.F."/>
            <person name="Tapia R."/>
            <person name="Han C."/>
            <person name="Goodwin L."/>
            <person name="Pitluck S."/>
            <person name="Liolios K."/>
            <person name="Pagani I."/>
            <person name="Ivanova N."/>
            <person name="Huntemann M."/>
            <person name="Mavromatis K."/>
            <person name="Mikhailova N."/>
            <person name="Pati A."/>
            <person name="Chen A."/>
            <person name="Palaniappan K."/>
            <person name="Land M."/>
            <person name="Hauser L."/>
            <person name="Brambilla E.M."/>
            <person name="Rohde M."/>
            <person name="Verbarg S."/>
            <person name="Goker M."/>
            <person name="Bristow J."/>
            <person name="Eisen J.A."/>
            <person name="Markowitz V."/>
            <person name="Hugenholtz P."/>
            <person name="Kyrpides N.C."/>
            <person name="Klenk H.P."/>
            <person name="Woyke T."/>
        </authorList>
    </citation>
    <scope>NUCLEOTIDE SEQUENCE [LARGE SCALE GENOMIC DNA]</scope>
    <source>
        <strain evidence="15">ATCC 27775 / DSM 1100 / LMG 10767 / O</strain>
    </source>
</reference>
<evidence type="ECO:0000313" key="15">
    <source>
        <dbReference type="Proteomes" id="UP000008461"/>
    </source>
</evidence>
<dbReference type="HAMAP" id="MF_00974">
    <property type="entry name" value="DNA_primase_DnaG"/>
    <property type="match status" value="1"/>
</dbReference>
<feature type="zinc finger region" description="CHC2-type" evidence="12">
    <location>
        <begin position="37"/>
        <end position="61"/>
    </location>
</feature>
<keyword evidence="11 12" id="KW-0804">Transcription</keyword>
<dbReference type="Gene3D" id="3.40.1360.10">
    <property type="match status" value="1"/>
</dbReference>
<dbReference type="SUPFAM" id="SSF57783">
    <property type="entry name" value="Zinc beta-ribbon"/>
    <property type="match status" value="1"/>
</dbReference>
<protein>
    <recommendedName>
        <fullName evidence="12">DNA primase</fullName>
        <ecNumber evidence="12">2.7.7.101</ecNumber>
    </recommendedName>
</protein>
<dbReference type="InterPro" id="IPR034151">
    <property type="entry name" value="TOPRIM_DnaG_bac"/>
</dbReference>
<dbReference type="EC" id="2.7.7.101" evidence="12"/>
<dbReference type="PROSITE" id="PS50880">
    <property type="entry name" value="TOPRIM"/>
    <property type="match status" value="1"/>
</dbReference>
<comment type="catalytic activity">
    <reaction evidence="12">
        <text>ssDNA + n NTP = ssDNA/pppN(pN)n-1 hybrid + (n-1) diphosphate.</text>
        <dbReference type="EC" id="2.7.7.101"/>
    </reaction>
</comment>
<dbReference type="InterPro" id="IPR006171">
    <property type="entry name" value="TOPRIM_dom"/>
</dbReference>
<evidence type="ECO:0000256" key="9">
    <source>
        <dbReference type="ARBA" id="ARBA00022842"/>
    </source>
</evidence>
<evidence type="ECO:0000256" key="6">
    <source>
        <dbReference type="ARBA" id="ARBA00022723"/>
    </source>
</evidence>
<dbReference type="InterPro" id="IPR050219">
    <property type="entry name" value="DnaG_primase"/>
</dbReference>
<comment type="domain">
    <text evidence="12">Contains an N-terminal zinc-binding domain, a central core domain that contains the primase activity, and a C-terminal DnaB-binding domain.</text>
</comment>
<evidence type="ECO:0000256" key="2">
    <source>
        <dbReference type="ARBA" id="ARBA00022515"/>
    </source>
</evidence>
<dbReference type="PANTHER" id="PTHR30313:SF2">
    <property type="entry name" value="DNA PRIMASE"/>
    <property type="match status" value="1"/>
</dbReference>
<comment type="cofactor">
    <cofactor evidence="12">
        <name>Zn(2+)</name>
        <dbReference type="ChEBI" id="CHEBI:29105"/>
    </cofactor>
    <text evidence="12">Binds 1 zinc ion per monomer.</text>
</comment>
<proteinExistence type="inferred from homology"/>
<dbReference type="SMART" id="SM00493">
    <property type="entry name" value="TOPRIM"/>
    <property type="match status" value="1"/>
</dbReference>
<dbReference type="FunFam" id="3.40.1360.10:FF:000002">
    <property type="entry name" value="DNA primase"/>
    <property type="match status" value="1"/>
</dbReference>
<dbReference type="Pfam" id="PF13155">
    <property type="entry name" value="Toprim_2"/>
    <property type="match status" value="1"/>
</dbReference>
<keyword evidence="5 12" id="KW-0235">DNA replication</keyword>
<keyword evidence="1 12" id="KW-0240">DNA-directed RNA polymerase</keyword>
<comment type="subunit">
    <text evidence="12">Monomer. Interacts with DnaB.</text>
</comment>
<keyword evidence="4 12" id="KW-0548">Nucleotidyltransferase</keyword>
<feature type="domain" description="Toprim" evidence="13">
    <location>
        <begin position="256"/>
        <end position="339"/>
    </location>
</feature>
<keyword evidence="7 12" id="KW-0863">Zinc-finger</keyword>
<keyword evidence="8 12" id="KW-0862">Zinc</keyword>
<evidence type="ECO:0000256" key="3">
    <source>
        <dbReference type="ARBA" id="ARBA00022679"/>
    </source>
</evidence>
<dbReference type="GO" id="GO:0003677">
    <property type="term" value="F:DNA binding"/>
    <property type="evidence" value="ECO:0007669"/>
    <property type="project" value="UniProtKB-KW"/>
</dbReference>
<dbReference type="EMBL" id="CP002691">
    <property type="protein sequence ID" value="AEE53535.1"/>
    <property type="molecule type" value="Genomic_DNA"/>
</dbReference>
<dbReference type="AlphaFoldDB" id="F4KVW0"/>
<dbReference type="GO" id="GO:0003899">
    <property type="term" value="F:DNA-directed RNA polymerase activity"/>
    <property type="evidence" value="ECO:0007669"/>
    <property type="project" value="UniProtKB-UniRule"/>
</dbReference>
<dbReference type="InterPro" id="IPR013264">
    <property type="entry name" value="DNAG_N"/>
</dbReference>
<dbReference type="RefSeq" id="WP_013768064.1">
    <property type="nucleotide sequence ID" value="NC_015510.1"/>
</dbReference>
<evidence type="ECO:0000256" key="4">
    <source>
        <dbReference type="ARBA" id="ARBA00022695"/>
    </source>
</evidence>
<evidence type="ECO:0000256" key="5">
    <source>
        <dbReference type="ARBA" id="ARBA00022705"/>
    </source>
</evidence>
<dbReference type="CDD" id="cd03364">
    <property type="entry name" value="TOPRIM_DnaG_primases"/>
    <property type="match status" value="1"/>
</dbReference>
<name>F4KVW0_HALH1</name>
<keyword evidence="9" id="KW-0460">Magnesium</keyword>
<evidence type="ECO:0000256" key="8">
    <source>
        <dbReference type="ARBA" id="ARBA00022833"/>
    </source>
</evidence>
<dbReference type="Pfam" id="PF01807">
    <property type="entry name" value="Zn_ribbon_DnaG"/>
    <property type="match status" value="1"/>
</dbReference>